<dbReference type="InterPro" id="IPR016181">
    <property type="entry name" value="Acyl_CoA_acyltransferase"/>
</dbReference>
<evidence type="ECO:0000313" key="2">
    <source>
        <dbReference type="EMBL" id="WAH38566.1"/>
    </source>
</evidence>
<dbReference type="Gene3D" id="3.40.630.30">
    <property type="match status" value="1"/>
</dbReference>
<reference evidence="2" key="1">
    <citation type="submission" date="2022-08" db="EMBL/GenBank/DDBJ databases">
        <title>Alicyclobacillus dauci DSM2870, complete genome.</title>
        <authorList>
            <person name="Wang Q."/>
            <person name="Cai R."/>
            <person name="Wang Z."/>
        </authorList>
    </citation>
    <scope>NUCLEOTIDE SEQUENCE</scope>
    <source>
        <strain evidence="2">DSM 28700</strain>
    </source>
</reference>
<proteinExistence type="predicted"/>
<organism evidence="2 3">
    <name type="scientific">Alicyclobacillus dauci</name>
    <dbReference type="NCBI Taxonomy" id="1475485"/>
    <lineage>
        <taxon>Bacteria</taxon>
        <taxon>Bacillati</taxon>
        <taxon>Bacillota</taxon>
        <taxon>Bacilli</taxon>
        <taxon>Bacillales</taxon>
        <taxon>Alicyclobacillaceae</taxon>
        <taxon>Alicyclobacillus</taxon>
    </lineage>
</organism>
<dbReference type="InterPro" id="IPR051531">
    <property type="entry name" value="N-acetyltransferase"/>
</dbReference>
<evidence type="ECO:0000313" key="3">
    <source>
        <dbReference type="Proteomes" id="UP001164803"/>
    </source>
</evidence>
<evidence type="ECO:0000259" key="1">
    <source>
        <dbReference type="PROSITE" id="PS51186"/>
    </source>
</evidence>
<dbReference type="Proteomes" id="UP001164803">
    <property type="component" value="Chromosome"/>
</dbReference>
<protein>
    <submittedName>
        <fullName evidence="2">GNAT family N-acetyltransferase</fullName>
    </submittedName>
</protein>
<sequence length="172" mass="19173">MAQLTTKRLRMESWTIELADAAMNDQSKLSRSLGVTVPDDFPNKPVRHVVLPSKLMELREDPSRGVWSGIIIHVGDNIIIGSMGFKAPPDREGIVEIGYDIIPAYQSQGYATEMAKALIAWAFEQPSVRVITAECLPDNWASARVLQKVGMRQVNSSADMVRWELPRIIGQL</sequence>
<dbReference type="RefSeq" id="WP_268046144.1">
    <property type="nucleotide sequence ID" value="NZ_CP104064.1"/>
</dbReference>
<dbReference type="PANTHER" id="PTHR43792">
    <property type="entry name" value="GNAT FAMILY, PUTATIVE (AFU_ORTHOLOGUE AFUA_3G00765)-RELATED-RELATED"/>
    <property type="match status" value="1"/>
</dbReference>
<accession>A0ABY6Z6R0</accession>
<dbReference type="Pfam" id="PF13302">
    <property type="entry name" value="Acetyltransf_3"/>
    <property type="match status" value="1"/>
</dbReference>
<dbReference type="SUPFAM" id="SSF55729">
    <property type="entry name" value="Acyl-CoA N-acyltransferases (Nat)"/>
    <property type="match status" value="1"/>
</dbReference>
<dbReference type="PANTHER" id="PTHR43792:SF13">
    <property type="entry name" value="ACETYLTRANSFERASE"/>
    <property type="match status" value="1"/>
</dbReference>
<dbReference type="EMBL" id="CP104064">
    <property type="protein sequence ID" value="WAH38566.1"/>
    <property type="molecule type" value="Genomic_DNA"/>
</dbReference>
<gene>
    <name evidence="2" type="ORF">NZD86_08840</name>
</gene>
<dbReference type="InterPro" id="IPR000182">
    <property type="entry name" value="GNAT_dom"/>
</dbReference>
<feature type="domain" description="N-acetyltransferase" evidence="1">
    <location>
        <begin position="16"/>
        <end position="168"/>
    </location>
</feature>
<name>A0ABY6Z6R0_9BACL</name>
<dbReference type="PROSITE" id="PS51186">
    <property type="entry name" value="GNAT"/>
    <property type="match status" value="1"/>
</dbReference>
<keyword evidence="3" id="KW-1185">Reference proteome</keyword>
<dbReference type="CDD" id="cd04301">
    <property type="entry name" value="NAT_SF"/>
    <property type="match status" value="1"/>
</dbReference>